<dbReference type="PANTHER" id="PTHR43415">
    <property type="entry name" value="SPERMIDINE N(1)-ACETYLTRANSFERASE"/>
    <property type="match status" value="1"/>
</dbReference>
<accession>A0A429ZPW6</accession>
<dbReference type="InterPro" id="IPR000182">
    <property type="entry name" value="GNAT_dom"/>
</dbReference>
<dbReference type="PROSITE" id="PS51186">
    <property type="entry name" value="GNAT"/>
    <property type="match status" value="1"/>
</dbReference>
<dbReference type="AlphaFoldDB" id="A0A429ZPW6"/>
<dbReference type="SUPFAM" id="SSF55729">
    <property type="entry name" value="Acyl-CoA N-acyltransferases (Nat)"/>
    <property type="match status" value="1"/>
</dbReference>
<evidence type="ECO:0000313" key="3">
    <source>
        <dbReference type="Proteomes" id="UP000287239"/>
    </source>
</evidence>
<protein>
    <recommendedName>
        <fullName evidence="1">N-acetyltransferase domain-containing protein</fullName>
    </recommendedName>
</protein>
<evidence type="ECO:0000259" key="1">
    <source>
        <dbReference type="PROSITE" id="PS51186"/>
    </source>
</evidence>
<dbReference type="Gene3D" id="3.40.630.30">
    <property type="match status" value="1"/>
</dbReference>
<comment type="caution">
    <text evidence="2">The sequence shown here is derived from an EMBL/GenBank/DDBJ whole genome shotgun (WGS) entry which is preliminary data.</text>
</comment>
<dbReference type="OrthoDB" id="9795206at2"/>
<keyword evidence="3" id="KW-1185">Reference proteome</keyword>
<feature type="domain" description="N-acetyltransferase" evidence="1">
    <location>
        <begin position="19"/>
        <end position="182"/>
    </location>
</feature>
<dbReference type="GO" id="GO:0016747">
    <property type="term" value="F:acyltransferase activity, transferring groups other than amino-acyl groups"/>
    <property type="evidence" value="ECO:0007669"/>
    <property type="project" value="InterPro"/>
</dbReference>
<gene>
    <name evidence="2" type="ORF">CBF35_07260</name>
</gene>
<dbReference type="Pfam" id="PF13302">
    <property type="entry name" value="Acetyltransf_3"/>
    <property type="match status" value="1"/>
</dbReference>
<dbReference type="RefSeq" id="WP_126779595.1">
    <property type="nucleotide sequence ID" value="NZ_NGJU01000009.1"/>
</dbReference>
<proteinExistence type="predicted"/>
<dbReference type="EMBL" id="NGJU01000009">
    <property type="protein sequence ID" value="RST95760.1"/>
    <property type="molecule type" value="Genomic_DNA"/>
</dbReference>
<organism evidence="2 3">
    <name type="scientific">Vagococcus salmoninarum</name>
    <dbReference type="NCBI Taxonomy" id="2739"/>
    <lineage>
        <taxon>Bacteria</taxon>
        <taxon>Bacillati</taxon>
        <taxon>Bacillota</taxon>
        <taxon>Bacilli</taxon>
        <taxon>Lactobacillales</taxon>
        <taxon>Enterococcaceae</taxon>
        <taxon>Vagococcus</taxon>
    </lineage>
</organism>
<evidence type="ECO:0000313" key="2">
    <source>
        <dbReference type="EMBL" id="RST95760.1"/>
    </source>
</evidence>
<dbReference type="GeneID" id="98568163"/>
<name>A0A429ZPW6_9ENTE</name>
<dbReference type="Proteomes" id="UP000287239">
    <property type="component" value="Unassembled WGS sequence"/>
</dbReference>
<sequence>MTKHRPDFTTKPTLTAGPLQLRPFAEADFQELLAIISEPTVQRLTGSAATTVQAQQPFTPERLQATVDWYASRHTQTDRLDLAIHSHDLGKVVGEVVLNEWDPDNQSANFRILIGEAGRNQGFGSLATQLIVTYAFEYLQLHRLELEVFAFNPRARHVYQKAGFTYEGRRREAFNFDEQWVDSELYAILASDYFATKRTT</sequence>
<reference evidence="2 3" key="1">
    <citation type="submission" date="2017-05" db="EMBL/GenBank/DDBJ databases">
        <title>Vagococcus spp. assemblies.</title>
        <authorList>
            <person name="Gulvik C.A."/>
        </authorList>
    </citation>
    <scope>NUCLEOTIDE SEQUENCE [LARGE SCALE GENOMIC DNA]</scope>
    <source>
        <strain evidence="2 3">NCFB 2777</strain>
    </source>
</reference>
<dbReference type="InterPro" id="IPR016181">
    <property type="entry name" value="Acyl_CoA_acyltransferase"/>
</dbReference>
<dbReference type="PANTHER" id="PTHR43415:SF3">
    <property type="entry name" value="GNAT-FAMILY ACETYLTRANSFERASE"/>
    <property type="match status" value="1"/>
</dbReference>